<accession>A0A9W8G2A1</accession>
<feature type="transmembrane region" description="Helical" evidence="10">
    <location>
        <begin position="423"/>
        <end position="445"/>
    </location>
</feature>
<feature type="transmembrane region" description="Helical" evidence="10">
    <location>
        <begin position="200"/>
        <end position="230"/>
    </location>
</feature>
<dbReference type="GO" id="GO:0005789">
    <property type="term" value="C:endoplasmic reticulum membrane"/>
    <property type="evidence" value="ECO:0007669"/>
    <property type="project" value="UniProtKB-SubCell"/>
</dbReference>
<feature type="compositionally biased region" description="Polar residues" evidence="11">
    <location>
        <begin position="1"/>
        <end position="12"/>
    </location>
</feature>
<comment type="caution">
    <text evidence="12">The sequence shown here is derived from an EMBL/GenBank/DDBJ whole genome shotgun (WGS) entry which is preliminary data.</text>
</comment>
<evidence type="ECO:0000256" key="8">
    <source>
        <dbReference type="ARBA" id="ARBA00022989"/>
    </source>
</evidence>
<keyword evidence="5 12" id="KW-0808">Transferase</keyword>
<protein>
    <recommendedName>
        <fullName evidence="10">Mannosyltransferase</fullName>
        <ecNumber evidence="10">2.4.1.-</ecNumber>
    </recommendedName>
</protein>
<evidence type="ECO:0000256" key="10">
    <source>
        <dbReference type="RuleBase" id="RU363075"/>
    </source>
</evidence>
<evidence type="ECO:0000256" key="3">
    <source>
        <dbReference type="ARBA" id="ARBA00007063"/>
    </source>
</evidence>
<evidence type="ECO:0000313" key="13">
    <source>
        <dbReference type="Proteomes" id="UP001151518"/>
    </source>
</evidence>
<evidence type="ECO:0000256" key="6">
    <source>
        <dbReference type="ARBA" id="ARBA00022692"/>
    </source>
</evidence>
<gene>
    <name evidence="12" type="primary">ALG9</name>
    <name evidence="12" type="ORF">GGI25_005955</name>
</gene>
<feature type="transmembrane region" description="Helical" evidence="10">
    <location>
        <begin position="157"/>
        <end position="180"/>
    </location>
</feature>
<evidence type="ECO:0000256" key="9">
    <source>
        <dbReference type="ARBA" id="ARBA00023136"/>
    </source>
</evidence>
<name>A0A9W8G2A1_9FUNG</name>
<evidence type="ECO:0000313" key="12">
    <source>
        <dbReference type="EMBL" id="KAJ2670056.1"/>
    </source>
</evidence>
<dbReference type="AlphaFoldDB" id="A0A9W8G2A1"/>
<evidence type="ECO:0000256" key="5">
    <source>
        <dbReference type="ARBA" id="ARBA00022679"/>
    </source>
</evidence>
<dbReference type="OrthoDB" id="497541at2759"/>
<dbReference type="PANTHER" id="PTHR22760:SF2">
    <property type="entry name" value="ALPHA-1,2-MANNOSYLTRANSFERASE ALG9"/>
    <property type="match status" value="1"/>
</dbReference>
<dbReference type="Proteomes" id="UP001151518">
    <property type="component" value="Unassembled WGS sequence"/>
</dbReference>
<proteinExistence type="inferred from homology"/>
<evidence type="ECO:0000256" key="2">
    <source>
        <dbReference type="ARBA" id="ARBA00004922"/>
    </source>
</evidence>
<evidence type="ECO:0000256" key="11">
    <source>
        <dbReference type="SAM" id="MobiDB-lite"/>
    </source>
</evidence>
<keyword evidence="9 10" id="KW-0472">Membrane</keyword>
<comment type="similarity">
    <text evidence="3 10">Belongs to the glycosyltransferase 22 family.</text>
</comment>
<dbReference type="PANTHER" id="PTHR22760">
    <property type="entry name" value="GLYCOSYLTRANSFERASE"/>
    <property type="match status" value="1"/>
</dbReference>
<comment type="subcellular location">
    <subcellularLocation>
        <location evidence="1 10">Endoplasmic reticulum membrane</location>
        <topology evidence="1 10">Multi-pass membrane protein</topology>
    </subcellularLocation>
</comment>
<organism evidence="12 13">
    <name type="scientific">Coemansia spiralis</name>
    <dbReference type="NCBI Taxonomy" id="417178"/>
    <lineage>
        <taxon>Eukaryota</taxon>
        <taxon>Fungi</taxon>
        <taxon>Fungi incertae sedis</taxon>
        <taxon>Zoopagomycota</taxon>
        <taxon>Kickxellomycotina</taxon>
        <taxon>Kickxellomycetes</taxon>
        <taxon>Kickxellales</taxon>
        <taxon>Kickxellaceae</taxon>
        <taxon>Coemansia</taxon>
    </lineage>
</organism>
<evidence type="ECO:0000256" key="7">
    <source>
        <dbReference type="ARBA" id="ARBA00022824"/>
    </source>
</evidence>
<evidence type="ECO:0000256" key="4">
    <source>
        <dbReference type="ARBA" id="ARBA00022676"/>
    </source>
</evidence>
<evidence type="ECO:0000256" key="1">
    <source>
        <dbReference type="ARBA" id="ARBA00004477"/>
    </source>
</evidence>
<feature type="transmembrane region" description="Helical" evidence="10">
    <location>
        <begin position="126"/>
        <end position="145"/>
    </location>
</feature>
<dbReference type="GO" id="GO:0000026">
    <property type="term" value="F:alpha-1,2-mannosyltransferase activity"/>
    <property type="evidence" value="ECO:0007669"/>
    <property type="project" value="TreeGrafter"/>
</dbReference>
<keyword evidence="4 10" id="KW-0328">Glycosyltransferase</keyword>
<feature type="region of interest" description="Disordered" evidence="11">
    <location>
        <begin position="1"/>
        <end position="32"/>
    </location>
</feature>
<keyword evidence="7 10" id="KW-0256">Endoplasmic reticulum</keyword>
<feature type="transmembrane region" description="Helical" evidence="10">
    <location>
        <begin position="343"/>
        <end position="363"/>
    </location>
</feature>
<dbReference type="GO" id="GO:0006487">
    <property type="term" value="P:protein N-linked glycosylation"/>
    <property type="evidence" value="ECO:0007669"/>
    <property type="project" value="TreeGrafter"/>
</dbReference>
<dbReference type="EMBL" id="JANBTW010000134">
    <property type="protein sequence ID" value="KAJ2670056.1"/>
    <property type="molecule type" value="Genomic_DNA"/>
</dbReference>
<dbReference type="Pfam" id="PF03901">
    <property type="entry name" value="Glyco_transf_22"/>
    <property type="match status" value="1"/>
</dbReference>
<keyword evidence="6 10" id="KW-0812">Transmembrane</keyword>
<keyword evidence="8 10" id="KW-1133">Transmembrane helix</keyword>
<sequence>MSQRARATISSRNARKQKRQQPSPPPQNAKITEQPALSKQYVPSLSLLFRIFSIVRIVGALTSPIQDCDEVYNYWEPLHLLQFGTGKQTWEHAPQYALRSFGYLYIYKYLVQALHFVLGFRSKSQVFFAVRISLALFSSFCEALFVRQVAKNVDRKIANYTILALFGMAGLFHSTGAVLPTTFAMHFGLLATAMQGESDFWAVFGFSVASVVGWPYAIVVAVPFVLEALCVQRNNGSRLKQVGCLFGLLFLMSTALLLPMVLVDSWHYGRLVIAPWNQVSYNVLGHLGGSSQLYGTEPWYFYFKNGLINGNIVMLLALLSLPMWLTHYIVLKTQVRDTRLLTAHTLLLFRILPFFLVLLVFSLQPHKEERFLSLVYPHMCFNAAVVLSLLQPLFMWCLVLVTKARRQLGINATNTHLAWATRMVDRFSICALAAAAVIGVLRMAALSKYYGAPVKAFMLLPKHGKDAGILPLGPSIKRALFGTTQPLAVPAQVVCMGRDWHRFPSSYWLPQNSTLVFIQTDFNGLLPGDFFAAAKHGQVSTAMQRTDFNALNEWEPSHAIDRSEIGVCDFIVDTEPYVAGLRVVGCERMLDAEHSSVLGRVLYVPELVVRLFGIEQQWTQMCVYQKTNENS</sequence>
<feature type="transmembrane region" description="Helical" evidence="10">
    <location>
        <begin position="312"/>
        <end position="331"/>
    </location>
</feature>
<comment type="pathway">
    <text evidence="2">Protein modification; protein glycosylation.</text>
</comment>
<dbReference type="InterPro" id="IPR005599">
    <property type="entry name" value="GPI_mannosylTrfase"/>
</dbReference>
<feature type="transmembrane region" description="Helical" evidence="10">
    <location>
        <begin position="383"/>
        <end position="402"/>
    </location>
</feature>
<feature type="transmembrane region" description="Helical" evidence="10">
    <location>
        <begin position="101"/>
        <end position="120"/>
    </location>
</feature>
<reference evidence="12" key="1">
    <citation type="submission" date="2022-07" db="EMBL/GenBank/DDBJ databases">
        <title>Phylogenomic reconstructions and comparative analyses of Kickxellomycotina fungi.</title>
        <authorList>
            <person name="Reynolds N.K."/>
            <person name="Stajich J.E."/>
            <person name="Barry K."/>
            <person name="Grigoriev I.V."/>
            <person name="Crous P."/>
            <person name="Smith M.E."/>
        </authorList>
    </citation>
    <scope>NUCLEOTIDE SEQUENCE</scope>
    <source>
        <strain evidence="12">NRRL 3115</strain>
    </source>
</reference>
<dbReference type="EC" id="2.4.1.-" evidence="10"/>
<feature type="transmembrane region" description="Helical" evidence="10">
    <location>
        <begin position="242"/>
        <end position="262"/>
    </location>
</feature>